<proteinExistence type="predicted"/>
<evidence type="ECO:0000256" key="4">
    <source>
        <dbReference type="ARBA" id="ARBA00022989"/>
    </source>
</evidence>
<gene>
    <name evidence="8" type="ORF">OBRU01_22196</name>
</gene>
<dbReference type="InterPro" id="IPR011701">
    <property type="entry name" value="MFS"/>
</dbReference>
<evidence type="ECO:0000256" key="6">
    <source>
        <dbReference type="SAM" id="Phobius"/>
    </source>
</evidence>
<dbReference type="InterPro" id="IPR020846">
    <property type="entry name" value="MFS_dom"/>
</dbReference>
<feature type="transmembrane region" description="Helical" evidence="6">
    <location>
        <begin position="106"/>
        <end position="128"/>
    </location>
</feature>
<dbReference type="PROSITE" id="PS50850">
    <property type="entry name" value="MFS"/>
    <property type="match status" value="1"/>
</dbReference>
<evidence type="ECO:0000259" key="7">
    <source>
        <dbReference type="PROSITE" id="PS50850"/>
    </source>
</evidence>
<name>A0A0L7KRD9_OPEBR</name>
<dbReference type="Gene3D" id="1.20.1250.20">
    <property type="entry name" value="MFS general substrate transporter like domains"/>
    <property type="match status" value="1"/>
</dbReference>
<evidence type="ECO:0000256" key="2">
    <source>
        <dbReference type="ARBA" id="ARBA00022448"/>
    </source>
</evidence>
<dbReference type="Pfam" id="PF07690">
    <property type="entry name" value="MFS_1"/>
    <property type="match status" value="1"/>
</dbReference>
<accession>A0A0L7KRD9</accession>
<dbReference type="AlphaFoldDB" id="A0A0L7KRD9"/>
<evidence type="ECO:0000256" key="3">
    <source>
        <dbReference type="ARBA" id="ARBA00022692"/>
    </source>
</evidence>
<keyword evidence="5 6" id="KW-0472">Membrane</keyword>
<dbReference type="GO" id="GO:0022857">
    <property type="term" value="F:transmembrane transporter activity"/>
    <property type="evidence" value="ECO:0007669"/>
    <property type="project" value="InterPro"/>
</dbReference>
<reference evidence="8 9" key="1">
    <citation type="journal article" date="2015" name="Genome Biol. Evol.">
        <title>The genome of winter moth (Operophtera brumata) provides a genomic perspective on sexual dimorphism and phenology.</title>
        <authorList>
            <person name="Derks M.F."/>
            <person name="Smit S."/>
            <person name="Salis L."/>
            <person name="Schijlen E."/>
            <person name="Bossers A."/>
            <person name="Mateman C."/>
            <person name="Pijl A.S."/>
            <person name="de Ridder D."/>
            <person name="Groenen M.A."/>
            <person name="Visser M.E."/>
            <person name="Megens H.J."/>
        </authorList>
    </citation>
    <scope>NUCLEOTIDE SEQUENCE [LARGE SCALE GENOMIC DNA]</scope>
    <source>
        <strain evidence="8">WM2013NL</strain>
        <tissue evidence="8">Head and thorax</tissue>
    </source>
</reference>
<evidence type="ECO:0000313" key="8">
    <source>
        <dbReference type="EMBL" id="KOB65616.1"/>
    </source>
</evidence>
<feature type="transmembrane region" description="Helical" evidence="6">
    <location>
        <begin position="344"/>
        <end position="361"/>
    </location>
</feature>
<dbReference type="InterPro" id="IPR036259">
    <property type="entry name" value="MFS_trans_sf"/>
</dbReference>
<feature type="transmembrane region" description="Helical" evidence="6">
    <location>
        <begin position="243"/>
        <end position="269"/>
    </location>
</feature>
<keyword evidence="3 6" id="KW-0812">Transmembrane</keyword>
<feature type="domain" description="Major facilitator superfamily (MFS) profile" evidence="7">
    <location>
        <begin position="1"/>
        <end position="376"/>
    </location>
</feature>
<dbReference type="GO" id="GO:0016020">
    <property type="term" value="C:membrane"/>
    <property type="evidence" value="ECO:0007669"/>
    <property type="project" value="UniProtKB-SubCell"/>
</dbReference>
<feature type="transmembrane region" description="Helical" evidence="6">
    <location>
        <begin position="148"/>
        <end position="167"/>
    </location>
</feature>
<evidence type="ECO:0000256" key="1">
    <source>
        <dbReference type="ARBA" id="ARBA00004141"/>
    </source>
</evidence>
<organism evidence="8 9">
    <name type="scientific">Operophtera brumata</name>
    <name type="common">Winter moth</name>
    <name type="synonym">Phalaena brumata</name>
    <dbReference type="NCBI Taxonomy" id="104452"/>
    <lineage>
        <taxon>Eukaryota</taxon>
        <taxon>Metazoa</taxon>
        <taxon>Ecdysozoa</taxon>
        <taxon>Arthropoda</taxon>
        <taxon>Hexapoda</taxon>
        <taxon>Insecta</taxon>
        <taxon>Pterygota</taxon>
        <taxon>Neoptera</taxon>
        <taxon>Endopterygota</taxon>
        <taxon>Lepidoptera</taxon>
        <taxon>Glossata</taxon>
        <taxon>Ditrysia</taxon>
        <taxon>Geometroidea</taxon>
        <taxon>Geometridae</taxon>
        <taxon>Larentiinae</taxon>
        <taxon>Operophtera</taxon>
    </lineage>
</organism>
<dbReference type="SUPFAM" id="SSF103473">
    <property type="entry name" value="MFS general substrate transporter"/>
    <property type="match status" value="1"/>
</dbReference>
<feature type="transmembrane region" description="Helical" evidence="6">
    <location>
        <begin position="281"/>
        <end position="300"/>
    </location>
</feature>
<dbReference type="EMBL" id="JTDY01006887">
    <property type="protein sequence ID" value="KOB65616.1"/>
    <property type="molecule type" value="Genomic_DNA"/>
</dbReference>
<feature type="transmembrane region" description="Helical" evidence="6">
    <location>
        <begin position="20"/>
        <end position="39"/>
    </location>
</feature>
<keyword evidence="4 6" id="KW-1133">Transmembrane helix</keyword>
<dbReference type="PANTHER" id="PTHR23511">
    <property type="entry name" value="SYNAPTIC VESICLE GLYCOPROTEIN 2"/>
    <property type="match status" value="1"/>
</dbReference>
<dbReference type="PANTHER" id="PTHR23511:SF35">
    <property type="entry name" value="MAJOR FACILITATOR SUPERFAMILY (MFS) PROFILE DOMAIN-CONTAINING PROTEIN"/>
    <property type="match status" value="1"/>
</dbReference>
<feature type="transmembrane region" description="Helical" evidence="6">
    <location>
        <begin position="307"/>
        <end position="338"/>
    </location>
</feature>
<protein>
    <submittedName>
        <fullName evidence="8">Putative SV2-like protein 1</fullName>
    </submittedName>
</protein>
<comment type="subcellular location">
    <subcellularLocation>
        <location evidence="1">Membrane</location>
        <topology evidence="1">Multi-pass membrane protein</topology>
    </subcellularLocation>
</comment>
<evidence type="ECO:0000313" key="9">
    <source>
        <dbReference type="Proteomes" id="UP000037510"/>
    </source>
</evidence>
<comment type="caution">
    <text evidence="8">The sequence shown here is derived from an EMBL/GenBank/DDBJ whole genome shotgun (WGS) entry which is preliminary data.</text>
</comment>
<keyword evidence="9" id="KW-1185">Reference proteome</keyword>
<evidence type="ECO:0000256" key="5">
    <source>
        <dbReference type="ARBA" id="ARBA00023136"/>
    </source>
</evidence>
<dbReference type="STRING" id="104452.A0A0L7KRD9"/>
<keyword evidence="2" id="KW-0813">Transport</keyword>
<dbReference type="Proteomes" id="UP000037510">
    <property type="component" value="Unassembled WGS sequence"/>
</dbReference>
<sequence length="376" mass="42039">MVILTGANCEFNLDLSQTSTLLTVTFIGPIVMAYPWGYLSDTQGRKRCLLISLWSSYLVSTASAFSPNWITMATLKLISTSFASCAQSATYTLLGESCPKRMRDAYMLIMTSILDFSLAVYVGIAYFILNLEFSYDLGFITFSPWRLLTMTLALPLGIGAFGLHFFYESPRFLHNAGKEEEAMDALRGIWSRNGGGAENYPVRKIFLNEEGNERSKDISIFRSLWEQIVPLFKPPLLWRSLQLYFITLVVYGTLFYTSLVQGLTFVMVLLSVTRFAHKKRLLVITILSISGVCAALAVVVKENITSFIMFFGLLLNELIIGVIFSSALGGVSLLGAFIMTHCDVTFYVCAAIMFCEYRLLLPGRSVPSRSLHHDTL</sequence>